<evidence type="ECO:0000313" key="5">
    <source>
        <dbReference type="EMBL" id="MFH4982101.1"/>
    </source>
</evidence>
<dbReference type="SMART" id="SM00408">
    <property type="entry name" value="IGc2"/>
    <property type="match status" value="1"/>
</dbReference>
<evidence type="ECO:0000256" key="1">
    <source>
        <dbReference type="ARBA" id="ARBA00022737"/>
    </source>
</evidence>
<keyword evidence="1" id="KW-0677">Repeat</keyword>
<dbReference type="PANTHER" id="PTHR45080">
    <property type="entry name" value="CONTACTIN 5"/>
    <property type="match status" value="1"/>
</dbReference>
<proteinExistence type="predicted"/>
<gene>
    <name evidence="5" type="ORF">AB6A40_008810</name>
</gene>
<dbReference type="InterPro" id="IPR036116">
    <property type="entry name" value="FN3_sf"/>
</dbReference>
<sequence length="270" mass="30749">MFYDPLEFPFVIFIILSSPLLYLNRLSQVSHFIGRFIVVAAPWVTADETYQPVRLGKDANITCRYDAEPPPLVDWLYNSFKINFSDEKFRNMIQYGTRVDNSSLSILSVKNIREDNFGDYTCRVANHLGKKEITIHVSGRPGPPILNLSGTVLSWRVQSIDPIVEYQIMYRLANDDTWQQSKSIRASKDEQDGDVWSQSEDLIWLTPGLEYEIQLKARNTLGWGSLARSYLTVTIPPVKETADASGCDQSYSFFFAVLFIVPSVLLLTSL</sequence>
<evidence type="ECO:0000313" key="6">
    <source>
        <dbReference type="Proteomes" id="UP001608902"/>
    </source>
</evidence>
<evidence type="ECO:0000259" key="3">
    <source>
        <dbReference type="PROSITE" id="PS50835"/>
    </source>
</evidence>
<dbReference type="InterPro" id="IPR003961">
    <property type="entry name" value="FN3_dom"/>
</dbReference>
<keyword evidence="6" id="KW-1185">Reference proteome</keyword>
<evidence type="ECO:0000259" key="4">
    <source>
        <dbReference type="PROSITE" id="PS50853"/>
    </source>
</evidence>
<dbReference type="InterPro" id="IPR007110">
    <property type="entry name" value="Ig-like_dom"/>
</dbReference>
<dbReference type="Proteomes" id="UP001608902">
    <property type="component" value="Unassembled WGS sequence"/>
</dbReference>
<dbReference type="CDD" id="cd00063">
    <property type="entry name" value="FN3"/>
    <property type="match status" value="1"/>
</dbReference>
<dbReference type="InterPro" id="IPR003599">
    <property type="entry name" value="Ig_sub"/>
</dbReference>
<comment type="caution">
    <text evidence="5">The sequence shown here is derived from an EMBL/GenBank/DDBJ whole genome shotgun (WGS) entry which is preliminary data.</text>
</comment>
<dbReference type="AlphaFoldDB" id="A0ABD6EQI8"/>
<feature type="domain" description="Ig-like" evidence="3">
    <location>
        <begin position="42"/>
        <end position="134"/>
    </location>
</feature>
<dbReference type="Pfam" id="PF07679">
    <property type="entry name" value="I-set"/>
    <property type="match status" value="1"/>
</dbReference>
<dbReference type="PROSITE" id="PS50853">
    <property type="entry name" value="FN3"/>
    <property type="match status" value="1"/>
</dbReference>
<protein>
    <recommendedName>
        <fullName evidence="7">Ig-like domain-containing protein</fullName>
    </recommendedName>
</protein>
<accession>A0ABD6EQI8</accession>
<keyword evidence="2" id="KW-0393">Immunoglobulin domain</keyword>
<dbReference type="InterPro" id="IPR013783">
    <property type="entry name" value="Ig-like_fold"/>
</dbReference>
<evidence type="ECO:0008006" key="7">
    <source>
        <dbReference type="Google" id="ProtNLM"/>
    </source>
</evidence>
<reference evidence="5 6" key="1">
    <citation type="submission" date="2024-08" db="EMBL/GenBank/DDBJ databases">
        <title>Gnathostoma spinigerum genome.</title>
        <authorList>
            <person name="Gonzalez-Bertolin B."/>
            <person name="Monzon S."/>
            <person name="Zaballos A."/>
            <person name="Jimenez P."/>
            <person name="Dekumyoy P."/>
            <person name="Varona S."/>
            <person name="Cuesta I."/>
            <person name="Sumanam S."/>
            <person name="Adisakwattana P."/>
            <person name="Gasser R.B."/>
            <person name="Hernandez-Gonzalez A."/>
            <person name="Young N.D."/>
            <person name="Perteguer M.J."/>
        </authorList>
    </citation>
    <scope>NUCLEOTIDE SEQUENCE [LARGE SCALE GENOMIC DNA]</scope>
    <source>
        <strain evidence="5">AL3</strain>
        <tissue evidence="5">Liver</tissue>
    </source>
</reference>
<dbReference type="EMBL" id="JBGFUD010008485">
    <property type="protein sequence ID" value="MFH4982101.1"/>
    <property type="molecule type" value="Genomic_DNA"/>
</dbReference>
<dbReference type="InterPro" id="IPR003598">
    <property type="entry name" value="Ig_sub2"/>
</dbReference>
<evidence type="ECO:0000256" key="2">
    <source>
        <dbReference type="ARBA" id="ARBA00023319"/>
    </source>
</evidence>
<dbReference type="InterPro" id="IPR050958">
    <property type="entry name" value="Cell_Adh-Cytoskel_Orgn"/>
</dbReference>
<dbReference type="PANTHER" id="PTHR45080:SF20">
    <property type="entry name" value="IG-LIKE DOMAIN-CONTAINING PROTEIN"/>
    <property type="match status" value="1"/>
</dbReference>
<dbReference type="SUPFAM" id="SSF48726">
    <property type="entry name" value="Immunoglobulin"/>
    <property type="match status" value="1"/>
</dbReference>
<dbReference type="InterPro" id="IPR036179">
    <property type="entry name" value="Ig-like_dom_sf"/>
</dbReference>
<dbReference type="SUPFAM" id="SSF49265">
    <property type="entry name" value="Fibronectin type III"/>
    <property type="match status" value="1"/>
</dbReference>
<organism evidence="5 6">
    <name type="scientific">Gnathostoma spinigerum</name>
    <dbReference type="NCBI Taxonomy" id="75299"/>
    <lineage>
        <taxon>Eukaryota</taxon>
        <taxon>Metazoa</taxon>
        <taxon>Ecdysozoa</taxon>
        <taxon>Nematoda</taxon>
        <taxon>Chromadorea</taxon>
        <taxon>Rhabditida</taxon>
        <taxon>Spirurina</taxon>
        <taxon>Gnathostomatomorpha</taxon>
        <taxon>Gnathostomatoidea</taxon>
        <taxon>Gnathostomatidae</taxon>
        <taxon>Gnathostoma</taxon>
    </lineage>
</organism>
<dbReference type="InterPro" id="IPR013098">
    <property type="entry name" value="Ig_I-set"/>
</dbReference>
<dbReference type="Gene3D" id="2.60.40.10">
    <property type="entry name" value="Immunoglobulins"/>
    <property type="match status" value="2"/>
</dbReference>
<dbReference type="PROSITE" id="PS50835">
    <property type="entry name" value="IG_LIKE"/>
    <property type="match status" value="1"/>
</dbReference>
<feature type="domain" description="Fibronectin type-III" evidence="4">
    <location>
        <begin position="137"/>
        <end position="238"/>
    </location>
</feature>
<name>A0ABD6EQI8_9BILA</name>
<dbReference type="SMART" id="SM00409">
    <property type="entry name" value="IG"/>
    <property type="match status" value="1"/>
</dbReference>